<sequence length="267" mass="29372">MKLKAFYLYAESQIHAGTGADVGIVDLPIQRERTTGFPVIQGIKGALRASGIVDDAIFGSKPSKGTEENTDAGKISFSEAKILLFPVRSAEKMFVWVTCPMVLRRFARSTDKKLEIPDVPNDTVLLADQNFSEKSLTLEELELQLDKNPKVASIATLLSGCAPDSYMAAKLKRDLVLVSDDMFAKIVKSMTEVQPRIRIDEKTGIVVSGALWYEEYLPLDSVLYFVARETVYSKGSESKLSELDGKTMTIGGKETTGKGFVFVKEVV</sequence>
<keyword evidence="1" id="KW-0051">Antiviral defense</keyword>
<evidence type="ECO:0000313" key="3">
    <source>
        <dbReference type="EMBL" id="HDP78837.1"/>
    </source>
</evidence>
<name>A0A7C1CV55_9BACT</name>
<accession>A0A7C1CV55</accession>
<dbReference type="InterPro" id="IPR013410">
    <property type="entry name" value="CRISPR-assoc_RAMP_Cmr4"/>
</dbReference>
<dbReference type="Pfam" id="PF03787">
    <property type="entry name" value="RAMPs"/>
    <property type="match status" value="1"/>
</dbReference>
<protein>
    <submittedName>
        <fullName evidence="3">Type III-B CRISPR module RAMP protein Cmr4</fullName>
    </submittedName>
</protein>
<feature type="domain" description="CRISPR type III-associated protein" evidence="2">
    <location>
        <begin position="8"/>
        <end position="261"/>
    </location>
</feature>
<dbReference type="NCBIfam" id="TIGR02580">
    <property type="entry name" value="cas_RAMP_Cmr4"/>
    <property type="match status" value="1"/>
</dbReference>
<dbReference type="PANTHER" id="PTHR36700">
    <property type="entry name" value="CRISPR SYSTEM CMR SUBUNIT CMR4"/>
    <property type="match status" value="1"/>
</dbReference>
<proteinExistence type="predicted"/>
<dbReference type="AlphaFoldDB" id="A0A7C1CV55"/>
<comment type="caution">
    <text evidence="3">The sequence shown here is derived from an EMBL/GenBank/DDBJ whole genome shotgun (WGS) entry which is preliminary data.</text>
</comment>
<gene>
    <name evidence="3" type="primary">cmr4</name>
    <name evidence="3" type="ORF">ENN47_11815</name>
</gene>
<dbReference type="PANTHER" id="PTHR36700:SF1">
    <property type="entry name" value="CRISPR SYSTEM CMR SUBUNIT CMR4"/>
    <property type="match status" value="1"/>
</dbReference>
<reference evidence="3" key="1">
    <citation type="journal article" date="2020" name="mSystems">
        <title>Genome- and Community-Level Interaction Insights into Carbon Utilization and Element Cycling Functions of Hydrothermarchaeota in Hydrothermal Sediment.</title>
        <authorList>
            <person name="Zhou Z."/>
            <person name="Liu Y."/>
            <person name="Xu W."/>
            <person name="Pan J."/>
            <person name="Luo Z.H."/>
            <person name="Li M."/>
        </authorList>
    </citation>
    <scope>NUCLEOTIDE SEQUENCE [LARGE SCALE GENOMIC DNA]</scope>
    <source>
        <strain evidence="3">SpSt-1179</strain>
    </source>
</reference>
<evidence type="ECO:0000259" key="2">
    <source>
        <dbReference type="Pfam" id="PF03787"/>
    </source>
</evidence>
<dbReference type="GO" id="GO:0051607">
    <property type="term" value="P:defense response to virus"/>
    <property type="evidence" value="ECO:0007669"/>
    <property type="project" value="UniProtKB-KW"/>
</dbReference>
<dbReference type="Proteomes" id="UP000886198">
    <property type="component" value="Unassembled WGS sequence"/>
</dbReference>
<dbReference type="InterPro" id="IPR005537">
    <property type="entry name" value="RAMP_III_fam"/>
</dbReference>
<evidence type="ECO:0000256" key="1">
    <source>
        <dbReference type="ARBA" id="ARBA00023118"/>
    </source>
</evidence>
<organism evidence="3">
    <name type="scientific">Mesotoga infera</name>
    <dbReference type="NCBI Taxonomy" id="1236046"/>
    <lineage>
        <taxon>Bacteria</taxon>
        <taxon>Thermotogati</taxon>
        <taxon>Thermotogota</taxon>
        <taxon>Thermotogae</taxon>
        <taxon>Kosmotogales</taxon>
        <taxon>Kosmotogaceae</taxon>
        <taxon>Mesotoga</taxon>
    </lineage>
</organism>
<dbReference type="EMBL" id="DSBT01000360">
    <property type="protein sequence ID" value="HDP78837.1"/>
    <property type="molecule type" value="Genomic_DNA"/>
</dbReference>